<evidence type="ECO:0000259" key="2">
    <source>
        <dbReference type="Pfam" id="PF07007"/>
    </source>
</evidence>
<evidence type="ECO:0000313" key="3">
    <source>
        <dbReference type="EMBL" id="PPC77145.1"/>
    </source>
</evidence>
<dbReference type="InterPro" id="IPR009739">
    <property type="entry name" value="LprI-like_N"/>
</dbReference>
<dbReference type="Gene3D" id="1.20.1270.180">
    <property type="match status" value="1"/>
</dbReference>
<dbReference type="Proteomes" id="UP000238196">
    <property type="component" value="Unassembled WGS sequence"/>
</dbReference>
<gene>
    <name evidence="3" type="ORF">C4K68_12085</name>
</gene>
<dbReference type="Pfam" id="PF07007">
    <property type="entry name" value="LprI"/>
    <property type="match status" value="1"/>
</dbReference>
<protein>
    <recommendedName>
        <fullName evidence="2">Lysozyme inhibitor LprI-like N-terminal domain-containing protein</fullName>
    </recommendedName>
</protein>
<name>A0A2S5KR63_9PROT</name>
<feature type="chain" id="PRO_5015683202" description="Lysozyme inhibitor LprI-like N-terminal domain-containing protein" evidence="1">
    <location>
        <begin position="21"/>
        <end position="176"/>
    </location>
</feature>
<accession>A0A2S5KR63</accession>
<organism evidence="3 4">
    <name type="scientific">Proteobacteria bacterium 228</name>
    <dbReference type="NCBI Taxonomy" id="2083153"/>
    <lineage>
        <taxon>Bacteria</taxon>
        <taxon>Pseudomonadati</taxon>
        <taxon>Pseudomonadota</taxon>
    </lineage>
</organism>
<feature type="domain" description="Lysozyme inhibitor LprI-like N-terminal" evidence="2">
    <location>
        <begin position="33"/>
        <end position="111"/>
    </location>
</feature>
<keyword evidence="1" id="KW-0732">Signal</keyword>
<feature type="signal peptide" evidence="1">
    <location>
        <begin position="1"/>
        <end position="20"/>
    </location>
</feature>
<comment type="caution">
    <text evidence="3">The sequence shown here is derived from an EMBL/GenBank/DDBJ whole genome shotgun (WGS) entry which is preliminary data.</text>
</comment>
<evidence type="ECO:0000313" key="4">
    <source>
        <dbReference type="Proteomes" id="UP000238196"/>
    </source>
</evidence>
<proteinExistence type="predicted"/>
<evidence type="ECO:0000256" key="1">
    <source>
        <dbReference type="SAM" id="SignalP"/>
    </source>
</evidence>
<dbReference type="EMBL" id="PRLP01000035">
    <property type="protein sequence ID" value="PPC77145.1"/>
    <property type="molecule type" value="Genomic_DNA"/>
</dbReference>
<reference evidence="3 4" key="1">
    <citation type="submission" date="2018-02" db="EMBL/GenBank/DDBJ databases">
        <title>novel marine gammaproteobacteria from coastal saline agro ecosystem.</title>
        <authorList>
            <person name="Krishnan R."/>
            <person name="Ramesh Kumar N."/>
        </authorList>
    </citation>
    <scope>NUCLEOTIDE SEQUENCE [LARGE SCALE GENOMIC DNA]</scope>
    <source>
        <strain evidence="3 4">228</strain>
    </source>
</reference>
<dbReference type="AlphaFoldDB" id="A0A2S5KR63"/>
<sequence length="176" mass="20931">MVKIKFMLFTIISLPYFCLAGECKTNICIIDNVTESYKNEDDRLNIEYKKVREFLPDEKFLKVKEVQKLWIKYRDEKCSDTTYKASDTGEESKIDRVLCLSHMSSARSIELRMIYDSDFRNSINYVYSSFLRTGFDWKQRNKTTLENEYIDNNCRSLDSVIEGFDKEFCKERMSTP</sequence>